<evidence type="ECO:0000313" key="2">
    <source>
        <dbReference type="EMBL" id="HIS66747.1"/>
    </source>
</evidence>
<feature type="transmembrane region" description="Helical" evidence="1">
    <location>
        <begin position="58"/>
        <end position="79"/>
    </location>
</feature>
<feature type="transmembrane region" description="Helical" evidence="1">
    <location>
        <begin position="422"/>
        <end position="439"/>
    </location>
</feature>
<dbReference type="EMBL" id="DVJK01000114">
    <property type="protein sequence ID" value="HIS66747.1"/>
    <property type="molecule type" value="Genomic_DNA"/>
</dbReference>
<proteinExistence type="predicted"/>
<keyword evidence="1" id="KW-0472">Membrane</keyword>
<protein>
    <submittedName>
        <fullName evidence="2">ABC exporter domain-containing protein</fullName>
    </submittedName>
</protein>
<dbReference type="Pfam" id="PF16962">
    <property type="entry name" value="ABC_export"/>
    <property type="match status" value="1"/>
</dbReference>
<feature type="transmembrane region" description="Helical" evidence="1">
    <location>
        <begin position="349"/>
        <end position="366"/>
    </location>
</feature>
<gene>
    <name evidence="2" type="ORF">IAC18_04195</name>
</gene>
<dbReference type="Proteomes" id="UP000824001">
    <property type="component" value="Unassembled WGS sequence"/>
</dbReference>
<feature type="non-terminal residue" evidence="2">
    <location>
        <position position="464"/>
    </location>
</feature>
<keyword evidence="1" id="KW-0812">Transmembrane</keyword>
<feature type="transmembrane region" description="Helical" evidence="1">
    <location>
        <begin position="446"/>
        <end position="463"/>
    </location>
</feature>
<feature type="transmembrane region" description="Helical" evidence="1">
    <location>
        <begin position="141"/>
        <end position="163"/>
    </location>
</feature>
<keyword evidence="1" id="KW-1133">Transmembrane helix</keyword>
<organism evidence="2 3">
    <name type="scientific">Candidatus Scatomorpha merdipullorum</name>
    <dbReference type="NCBI Taxonomy" id="2840927"/>
    <lineage>
        <taxon>Bacteria</taxon>
        <taxon>Bacillati</taxon>
        <taxon>Bacillota</taxon>
        <taxon>Clostridia</taxon>
        <taxon>Eubacteriales</taxon>
        <taxon>Candidatus Scatomorpha</taxon>
    </lineage>
</organism>
<reference evidence="2" key="1">
    <citation type="submission" date="2020-10" db="EMBL/GenBank/DDBJ databases">
        <authorList>
            <person name="Gilroy R."/>
        </authorList>
    </citation>
    <scope>NUCLEOTIDE SEQUENCE</scope>
    <source>
        <strain evidence="2">ChiHjej10B9-9673</strain>
    </source>
</reference>
<feature type="transmembrane region" description="Helical" evidence="1">
    <location>
        <begin position="324"/>
        <end position="343"/>
    </location>
</feature>
<name>A0A9D1FCZ7_9FIRM</name>
<feature type="transmembrane region" description="Helical" evidence="1">
    <location>
        <begin position="238"/>
        <end position="257"/>
    </location>
</feature>
<dbReference type="InterPro" id="IPR031584">
    <property type="entry name" value="Put_ABC_export"/>
</dbReference>
<feature type="transmembrane region" description="Helical" evidence="1">
    <location>
        <begin position="26"/>
        <end position="46"/>
    </location>
</feature>
<comment type="caution">
    <text evidence="2">The sequence shown here is derived from an EMBL/GenBank/DDBJ whole genome shotgun (WGS) entry which is preliminary data.</text>
</comment>
<dbReference type="AlphaFoldDB" id="A0A9D1FCZ7"/>
<feature type="transmembrane region" description="Helical" evidence="1">
    <location>
        <begin position="175"/>
        <end position="193"/>
    </location>
</feature>
<accession>A0A9D1FCZ7</accession>
<evidence type="ECO:0000256" key="1">
    <source>
        <dbReference type="SAM" id="Phobius"/>
    </source>
</evidence>
<feature type="transmembrane region" description="Helical" evidence="1">
    <location>
        <begin position="109"/>
        <end position="129"/>
    </location>
</feature>
<evidence type="ECO:0000313" key="3">
    <source>
        <dbReference type="Proteomes" id="UP000824001"/>
    </source>
</evidence>
<feature type="transmembrane region" description="Helical" evidence="1">
    <location>
        <begin position="397"/>
        <end position="416"/>
    </location>
</feature>
<reference evidence="2" key="2">
    <citation type="journal article" date="2021" name="PeerJ">
        <title>Extensive microbial diversity within the chicken gut microbiome revealed by metagenomics and culture.</title>
        <authorList>
            <person name="Gilroy R."/>
            <person name="Ravi A."/>
            <person name="Getino M."/>
            <person name="Pursley I."/>
            <person name="Horton D.L."/>
            <person name="Alikhan N.F."/>
            <person name="Baker D."/>
            <person name="Gharbi K."/>
            <person name="Hall N."/>
            <person name="Watson M."/>
            <person name="Adriaenssens E.M."/>
            <person name="Foster-Nyarko E."/>
            <person name="Jarju S."/>
            <person name="Secka A."/>
            <person name="Antonio M."/>
            <person name="Oren A."/>
            <person name="Chaudhuri R.R."/>
            <person name="La Ragione R."/>
            <person name="Hildebrand F."/>
            <person name="Pallen M.J."/>
        </authorList>
    </citation>
    <scope>NUCLEOTIDE SEQUENCE</scope>
    <source>
        <strain evidence="2">ChiHjej10B9-9673</strain>
    </source>
</reference>
<sequence>MSALAYLTLTTLKNRLRGLFRSPAKLIYAIVVVALLVFVVVIGAAGESGGGSAAPNSQLGAIAVGYFALMFLMTANSGFSTGMSVFKMPDVNFLFAGPFRPLRVLFHGMLNQMATALIMAVVILFQYGWMHTSYGVGFGGLLIFVLGYGLAVFTGQLTAMVIYCLSSGRDRVRKALRFAYVAVTALWALYLGWRALGAESALDGLCDAMVDPIGRLFPVAGWLGAACYEALLGNFAPAALLTLLWAAYSAALVIIMVKADRDYYEDVLQSTETAFLTQAAAKEGRIADAAPKNVSVGKTGLGGGFGASAFYYKHRVENRRSRKWLLSGIELVFIIANLGFAFFMRDTGIVAPLAFAAYLMFFYVATGRLMREMTKPYVYLVPEPPTKKLLWCLRESAAGYAVSALLSFGPMCFYVEAPLASIAAAAAAYFSYAYLFVAGNLVTERVFGGMTVKALVFLFYFIVL</sequence>